<organism evidence="3 4">
    <name type="scientific">Rugamonas aquatica</name>
    <dbReference type="NCBI Taxonomy" id="2743357"/>
    <lineage>
        <taxon>Bacteria</taxon>
        <taxon>Pseudomonadati</taxon>
        <taxon>Pseudomonadota</taxon>
        <taxon>Betaproteobacteria</taxon>
        <taxon>Burkholderiales</taxon>
        <taxon>Oxalobacteraceae</taxon>
        <taxon>Telluria group</taxon>
        <taxon>Rugamonas</taxon>
    </lineage>
</organism>
<dbReference type="InterPro" id="IPR016032">
    <property type="entry name" value="Sig_transdc_resp-reg_C-effctor"/>
</dbReference>
<dbReference type="InterPro" id="IPR027417">
    <property type="entry name" value="P-loop_NTPase"/>
</dbReference>
<dbReference type="InterPro" id="IPR051677">
    <property type="entry name" value="AfsR-DnrI-RedD_regulator"/>
</dbReference>
<dbReference type="Proteomes" id="UP000440498">
    <property type="component" value="Unassembled WGS sequence"/>
</dbReference>
<sequence>MASLAKTSRPVARLIGRHNAVQTVLDSPATLTWISAPAGSGKTSLGLEFCAAAGPTVAWLRLDEADIDPASFLLYFEQAIVNGGVAPGWQPPPLLREHLPALQGYLRLYARSLGAALAPASCIVMDDAHRCQDAPFFRQFLETLATELPPASKVVVLSRALPPAACARLLAHGDMHELDSAALAFTRDETEILLNVLGIGHAETVADSVYTFTRGWAAGIALVASWLKRRPGAALAAEDVLSEAMVGYLAEEVFSAYTDEERATLLAVCWLPHFSGAWAAALSGAPHAADIVARLAAQGALIYEYPGRQYALHPLFQGFLRKWAATRVDGAQRSAWIAGCIETLLADGSGDAAIKLALEHGMPERAAGLIEERAEAMLASARHTTLARWIDALPEAQRSPWHHYWLGMAVFLSDTARARAALLKALQAFTERQQPMHRFLALGAIISSYFFDGAAEQPLRAFLQQHVDPAADYERLPDPSQKAHLTHAVWSGLFMTDPAHQDMDLWEQRALDVVRQSSDPTLKVRLGAMLGQHYYQSGRYAAVRAVRVLLDALPEAASLPPYARYLSHLVQMYDALAGMDHARFDGVFAACRASSESSGIRIMDAHYVLLYAAACLLRGELDKAAAATTEVAAQTPPQHHNLVAHLQLTQTWLASCQGDGHGALEHARLAHEAALRFGSVPYEIYAQTASCVAYTLLDRARCAAETAVLRQHAADYNSPLAETWADLLEVWLLITGADGQAQTLQQLQRAQPVQLLLAQDKLRRALNHIASQGGGYLTFATPRILQPLCTHALAAGIIPGAANMLIRAWRLMPPDDAGDNWPWPVQIRSFGGFELRIAGEPLRSQGKSKHRQLDILKLIAAHAPNSISLERAAELLWPDADGDTARHALETTLSRLRATVGAGCILLEQGALSLAPQQCWSDTAALERLLPRLHTLTQKWADAGIDAAQSHEAALLSAATQVLSLYRGELLHGEGAPWLMARRELWRGKLARALGDAGRQLAQAGRTSAAAQLLERALEADPYCKVLSADLMRLHLDDARFEEGLSVYRRYQRMALSALGAPVAPEIEALAQQLMTVAAGAAQSNPAHYSGKAGPTRTT</sequence>
<dbReference type="RefSeq" id="WP_152839014.1">
    <property type="nucleotide sequence ID" value="NZ_WHUG01000006.1"/>
</dbReference>
<proteinExistence type="predicted"/>
<dbReference type="GO" id="GO:0006355">
    <property type="term" value="P:regulation of DNA-templated transcription"/>
    <property type="evidence" value="ECO:0007669"/>
    <property type="project" value="InterPro"/>
</dbReference>
<dbReference type="InterPro" id="IPR005158">
    <property type="entry name" value="BTAD"/>
</dbReference>
<dbReference type="SUPFAM" id="SSF52540">
    <property type="entry name" value="P-loop containing nucleoside triphosphate hydrolases"/>
    <property type="match status" value="1"/>
</dbReference>
<evidence type="ECO:0000313" key="4">
    <source>
        <dbReference type="Proteomes" id="UP000440498"/>
    </source>
</evidence>
<dbReference type="SUPFAM" id="SSF48452">
    <property type="entry name" value="TPR-like"/>
    <property type="match status" value="1"/>
</dbReference>
<dbReference type="SMART" id="SM01043">
    <property type="entry name" value="BTAD"/>
    <property type="match status" value="1"/>
</dbReference>
<dbReference type="EMBL" id="WHUG01000006">
    <property type="protein sequence ID" value="MQA39739.1"/>
    <property type="molecule type" value="Genomic_DNA"/>
</dbReference>
<dbReference type="Gene3D" id="1.10.10.10">
    <property type="entry name" value="Winged helix-like DNA-binding domain superfamily/Winged helix DNA-binding domain"/>
    <property type="match status" value="1"/>
</dbReference>
<dbReference type="InterPro" id="IPR059106">
    <property type="entry name" value="WHD_MalT"/>
</dbReference>
<keyword evidence="4" id="KW-1185">Reference proteome</keyword>
<dbReference type="SUPFAM" id="SSF46894">
    <property type="entry name" value="C-terminal effector domain of the bipartite response regulators"/>
    <property type="match status" value="1"/>
</dbReference>
<dbReference type="InterPro" id="IPR011990">
    <property type="entry name" value="TPR-like_helical_dom_sf"/>
</dbReference>
<feature type="repeat" description="TPR" evidence="1">
    <location>
        <begin position="991"/>
        <end position="1024"/>
    </location>
</feature>
<name>A0A6A7N3V2_9BURK</name>
<evidence type="ECO:0000313" key="3">
    <source>
        <dbReference type="EMBL" id="MQA39739.1"/>
    </source>
</evidence>
<dbReference type="GO" id="GO:0003677">
    <property type="term" value="F:DNA binding"/>
    <property type="evidence" value="ECO:0007669"/>
    <property type="project" value="InterPro"/>
</dbReference>
<accession>A0A6A7N3V2</accession>
<comment type="caution">
    <text evidence="3">The sequence shown here is derived from an EMBL/GenBank/DDBJ whole genome shotgun (WGS) entry which is preliminary data.</text>
</comment>
<reference evidence="3 4" key="1">
    <citation type="submission" date="2019-10" db="EMBL/GenBank/DDBJ databases">
        <title>Two novel species isolated from a subtropical stream in China.</title>
        <authorList>
            <person name="Lu H."/>
        </authorList>
    </citation>
    <scope>NUCLEOTIDE SEQUENCE [LARGE SCALE GENOMIC DNA]</scope>
    <source>
        <strain evidence="3 4">FT29W</strain>
    </source>
</reference>
<dbReference type="Gene3D" id="1.25.40.10">
    <property type="entry name" value="Tetratricopeptide repeat domain"/>
    <property type="match status" value="1"/>
</dbReference>
<gene>
    <name evidence="3" type="ORF">GEV02_16430</name>
</gene>
<dbReference type="PANTHER" id="PTHR35807">
    <property type="entry name" value="TRANSCRIPTIONAL REGULATOR REDD-RELATED"/>
    <property type="match status" value="1"/>
</dbReference>
<dbReference type="Pfam" id="PF03704">
    <property type="entry name" value="BTAD"/>
    <property type="match status" value="1"/>
</dbReference>
<dbReference type="InterPro" id="IPR036388">
    <property type="entry name" value="WH-like_DNA-bd_sf"/>
</dbReference>
<dbReference type="PROSITE" id="PS50005">
    <property type="entry name" value="TPR"/>
    <property type="match status" value="1"/>
</dbReference>
<evidence type="ECO:0000259" key="2">
    <source>
        <dbReference type="SMART" id="SM01043"/>
    </source>
</evidence>
<evidence type="ECO:0000256" key="1">
    <source>
        <dbReference type="PROSITE-ProRule" id="PRU00339"/>
    </source>
</evidence>
<dbReference type="Pfam" id="PF25873">
    <property type="entry name" value="WHD_MalT"/>
    <property type="match status" value="1"/>
</dbReference>
<feature type="domain" description="Bacterial transcriptional activator" evidence="2">
    <location>
        <begin position="933"/>
        <end position="1075"/>
    </location>
</feature>
<protein>
    <submittedName>
        <fullName evidence="3">Transcriptional regulator</fullName>
    </submittedName>
</protein>
<dbReference type="InterPro" id="IPR019734">
    <property type="entry name" value="TPR_rpt"/>
</dbReference>
<dbReference type="AlphaFoldDB" id="A0A6A7N3V2"/>
<keyword evidence="1" id="KW-0802">TPR repeat</keyword>